<name>A0A8S8ZEG0_SORMA</name>
<dbReference type="AlphaFoldDB" id="A0A8S8ZEG0"/>
<dbReference type="EMBL" id="NMPR01000489">
    <property type="protein sequence ID" value="KAA8618302.1"/>
    <property type="molecule type" value="Genomic_DNA"/>
</dbReference>
<dbReference type="Proteomes" id="UP000433876">
    <property type="component" value="Unassembled WGS sequence"/>
</dbReference>
<gene>
    <name evidence="1" type="ORF">SMACR_10031</name>
</gene>
<protein>
    <submittedName>
        <fullName evidence="1">Uncharacterized protein</fullName>
    </submittedName>
</protein>
<dbReference type="VEuPathDB" id="FungiDB:SMAC_10031"/>
<evidence type="ECO:0000313" key="2">
    <source>
        <dbReference type="Proteomes" id="UP000433876"/>
    </source>
</evidence>
<proteinExistence type="predicted"/>
<comment type="caution">
    <text evidence="1">The sequence shown here is derived from an EMBL/GenBank/DDBJ whole genome shotgun (WGS) entry which is preliminary data.</text>
</comment>
<reference evidence="1 2" key="1">
    <citation type="submission" date="2017-07" db="EMBL/GenBank/DDBJ databases">
        <title>Genome sequence of the Sordaria macrospora wild type strain R19027.</title>
        <authorList>
            <person name="Nowrousian M."/>
            <person name="Teichert I."/>
            <person name="Kueck U."/>
        </authorList>
    </citation>
    <scope>NUCLEOTIDE SEQUENCE [LARGE SCALE GENOMIC DNA]</scope>
    <source>
        <strain evidence="1 2">R19027</strain>
        <tissue evidence="1">Mycelium</tissue>
    </source>
</reference>
<sequence length="219" mass="25547">MCGWYKGGYNPILPLTSSSLLTNSGIPNLVCLRHFDLFVFPRHPQLCFAILHQSPTQSHRVQLPEFSVYLSSKVKMSETIQLPSFLKTSMAVDLLPVVKLHHTFVNFEEWEHSVRFYLRYHKLLGFLEEDDTIRPVSRVQQTSDKSDNNLLHRRLFVYSIIWRSGEAVLCRSTMSFSNQTPREGLLKEVYQNRQHDPKLLWDAIRAEGYAVEESKSSWF</sequence>
<organism evidence="1 2">
    <name type="scientific">Sordaria macrospora</name>
    <dbReference type="NCBI Taxonomy" id="5147"/>
    <lineage>
        <taxon>Eukaryota</taxon>
        <taxon>Fungi</taxon>
        <taxon>Dikarya</taxon>
        <taxon>Ascomycota</taxon>
        <taxon>Pezizomycotina</taxon>
        <taxon>Sordariomycetes</taxon>
        <taxon>Sordariomycetidae</taxon>
        <taxon>Sordariales</taxon>
        <taxon>Sordariaceae</taxon>
        <taxon>Sordaria</taxon>
    </lineage>
</organism>
<evidence type="ECO:0000313" key="1">
    <source>
        <dbReference type="EMBL" id="KAA8618302.1"/>
    </source>
</evidence>
<accession>A0A8S8ZEG0</accession>